<evidence type="ECO:0000256" key="1">
    <source>
        <dbReference type="SAM" id="MobiDB-lite"/>
    </source>
</evidence>
<name>A0A4T0ET08_WALIC</name>
<evidence type="ECO:0000313" key="3">
    <source>
        <dbReference type="EMBL" id="TIB07647.1"/>
    </source>
</evidence>
<dbReference type="EMBL" id="SPOF01000084">
    <property type="protein sequence ID" value="TIB07647.1"/>
    <property type="molecule type" value="Genomic_DNA"/>
</dbReference>
<reference evidence="5 6" key="1">
    <citation type="submission" date="2019-03" db="EMBL/GenBank/DDBJ databases">
        <title>Sequencing 23 genomes of Wallemia ichthyophaga.</title>
        <authorList>
            <person name="Gostincar C."/>
        </authorList>
    </citation>
    <scope>NUCLEOTIDE SEQUENCE [LARGE SCALE GENOMIC DNA]</scope>
    <source>
        <strain evidence="4 6">EXF-6200</strain>
        <strain evidence="3 5">EXF-8621</strain>
    </source>
</reference>
<dbReference type="Proteomes" id="UP000306954">
    <property type="component" value="Unassembled WGS sequence"/>
</dbReference>
<gene>
    <name evidence="4" type="ORF">E3P86_03702</name>
    <name evidence="3" type="ORF">E3P90_04000</name>
</gene>
<keyword evidence="2" id="KW-0812">Transmembrane</keyword>
<protein>
    <submittedName>
        <fullName evidence="3">Uncharacterized protein</fullName>
    </submittedName>
</protein>
<dbReference type="AlphaFoldDB" id="A0A4T0ET08"/>
<accession>A0A4T0ET08</accession>
<feature type="region of interest" description="Disordered" evidence="1">
    <location>
        <begin position="66"/>
        <end position="85"/>
    </location>
</feature>
<evidence type="ECO:0000313" key="5">
    <source>
        <dbReference type="Proteomes" id="UP000306954"/>
    </source>
</evidence>
<sequence>MTYKSENTKTIVFGSVIATGVLAVVVFVIVLCWQIRRKAADYKNDESNIQYKNSPQDKLFQSNHNTSHINLKSPTTTPSTRSSASSFFNQPSSWIDKDFNQLINKESIKGVKFSNKLEFVDDHPQSPLSSTWSLDPESKNSRSSLAYLNELPIKPKPAANTANKSSHLTLMVDKDMVKDVLPSYYKDEDSVFNVYHERCKSLR</sequence>
<evidence type="ECO:0000256" key="2">
    <source>
        <dbReference type="SAM" id="Phobius"/>
    </source>
</evidence>
<dbReference type="OMA" id="VYHERCK"/>
<organism evidence="3 5">
    <name type="scientific">Wallemia ichthyophaga</name>
    <dbReference type="NCBI Taxonomy" id="245174"/>
    <lineage>
        <taxon>Eukaryota</taxon>
        <taxon>Fungi</taxon>
        <taxon>Dikarya</taxon>
        <taxon>Basidiomycota</taxon>
        <taxon>Wallemiomycotina</taxon>
        <taxon>Wallemiomycetes</taxon>
        <taxon>Wallemiales</taxon>
        <taxon>Wallemiaceae</taxon>
        <taxon>Wallemia</taxon>
    </lineage>
</organism>
<dbReference type="Proteomes" id="UP000310689">
    <property type="component" value="Unassembled WGS sequence"/>
</dbReference>
<proteinExistence type="predicted"/>
<keyword evidence="2" id="KW-1133">Transmembrane helix</keyword>
<feature type="compositionally biased region" description="Low complexity" evidence="1">
    <location>
        <begin position="73"/>
        <end position="85"/>
    </location>
</feature>
<feature type="transmembrane region" description="Helical" evidence="2">
    <location>
        <begin position="12"/>
        <end position="33"/>
    </location>
</feature>
<keyword evidence="2" id="KW-0472">Membrane</keyword>
<dbReference type="EMBL" id="SPOI01000300">
    <property type="protein sequence ID" value="TIB29305.1"/>
    <property type="molecule type" value="Genomic_DNA"/>
</dbReference>
<evidence type="ECO:0000313" key="6">
    <source>
        <dbReference type="Proteomes" id="UP000310689"/>
    </source>
</evidence>
<evidence type="ECO:0000313" key="4">
    <source>
        <dbReference type="EMBL" id="TIB29305.1"/>
    </source>
</evidence>
<comment type="caution">
    <text evidence="3">The sequence shown here is derived from an EMBL/GenBank/DDBJ whole genome shotgun (WGS) entry which is preliminary data.</text>
</comment>